<evidence type="ECO:0000313" key="3">
    <source>
        <dbReference type="EMBL" id="NDV32887.1"/>
    </source>
</evidence>
<organism evidence="3">
    <name type="scientific">Arcella intermedia</name>
    <dbReference type="NCBI Taxonomy" id="1963864"/>
    <lineage>
        <taxon>Eukaryota</taxon>
        <taxon>Amoebozoa</taxon>
        <taxon>Tubulinea</taxon>
        <taxon>Elardia</taxon>
        <taxon>Arcellinida</taxon>
        <taxon>Sphaerothecina</taxon>
        <taxon>Arcellidae</taxon>
        <taxon>Arcella</taxon>
    </lineage>
</organism>
<protein>
    <recommendedName>
        <fullName evidence="4">Gfo/Idh/MocA-like oxidoreductase N-terminal domain-containing protein</fullName>
    </recommendedName>
</protein>
<evidence type="ECO:0008006" key="4">
    <source>
        <dbReference type="Google" id="ProtNLM"/>
    </source>
</evidence>
<feature type="domain" description="Oxidoreductase putative C-terminal" evidence="2">
    <location>
        <begin position="149"/>
        <end position="291"/>
    </location>
</feature>
<dbReference type="SUPFAM" id="SSF51735">
    <property type="entry name" value="NAD(P)-binding Rossmann-fold domains"/>
    <property type="match status" value="1"/>
</dbReference>
<reference evidence="3" key="1">
    <citation type="journal article" date="2020" name="J. Eukaryot. Microbiol.">
        <title>De novo Sequencing, Assembly and Annotation of the Transcriptome for the Free-Living Testate Amoeba Arcella intermedia.</title>
        <authorList>
            <person name="Ribeiro G.M."/>
            <person name="Porfirio-Sousa A.L."/>
            <person name="Maurer-Alcala X.X."/>
            <person name="Katz L.A."/>
            <person name="Lahr D.J.G."/>
        </authorList>
    </citation>
    <scope>NUCLEOTIDE SEQUENCE</scope>
</reference>
<evidence type="ECO:0000259" key="1">
    <source>
        <dbReference type="Pfam" id="PF01408"/>
    </source>
</evidence>
<dbReference type="InterPro" id="IPR013944">
    <property type="entry name" value="OxRdtase_put_C"/>
</dbReference>
<dbReference type="InterPro" id="IPR052515">
    <property type="entry name" value="Gfo/Idh/MocA_Oxidoreductase"/>
</dbReference>
<feature type="domain" description="Gfo/Idh/MocA-like oxidoreductase N-terminal" evidence="1">
    <location>
        <begin position="1"/>
        <end position="146"/>
    </location>
</feature>
<dbReference type="Gene3D" id="3.30.360.10">
    <property type="entry name" value="Dihydrodipicolinate Reductase, domain 2"/>
    <property type="match status" value="1"/>
</dbReference>
<evidence type="ECO:0000259" key="2">
    <source>
        <dbReference type="Pfam" id="PF08635"/>
    </source>
</evidence>
<dbReference type="PANTHER" id="PTHR43249">
    <property type="entry name" value="UDP-N-ACETYL-2-AMINO-2-DEOXY-D-GLUCURONATE OXIDASE"/>
    <property type="match status" value="1"/>
</dbReference>
<proteinExistence type="predicted"/>
<dbReference type="AlphaFoldDB" id="A0A6B2L7P0"/>
<sequence>MRVAFVGAGRVNFGWSGDPWDHATRLENINPLIPLQVVGIFDKNTELAHQVLKQRLEGTNRSETQRSIWKDAKIFSSLEAMIKEAKPEAVWIGVPPAAHGEIEKLCVSAGIHMFIEKPISCGTPETVEQIHKMLHSNPKVVVSVGYMLRYSKAVDYIKDFLSSRHLMPTSIMARYNTAYPSIGSKMWWDQRTSGGPIIEQATHFCDLLRYFGGEYDPKTVQAISVMSNEPVGLLSNVPEGVEVGVPEKYKIPRAVHAIWKFDSGAIGSLSHGVLLHGQKYHTEFEIWADGYRIFLREPYTSNCEVIINEKVVQFKDDDMYYTEDLHFLKTIQNPSLNLIRSPYADALNTYKLTWRITKEAKYQTTKAKL</sequence>
<dbReference type="Pfam" id="PF08635">
    <property type="entry name" value="ox_reductase_C"/>
    <property type="match status" value="1"/>
</dbReference>
<dbReference type="EMBL" id="GIBP01003918">
    <property type="protein sequence ID" value="NDV32887.1"/>
    <property type="molecule type" value="Transcribed_RNA"/>
</dbReference>
<dbReference type="SUPFAM" id="SSF55347">
    <property type="entry name" value="Glyceraldehyde-3-phosphate dehydrogenase-like, C-terminal domain"/>
    <property type="match status" value="1"/>
</dbReference>
<dbReference type="Gene3D" id="3.40.50.720">
    <property type="entry name" value="NAD(P)-binding Rossmann-like Domain"/>
    <property type="match status" value="1"/>
</dbReference>
<accession>A0A6B2L7P0</accession>
<dbReference type="PANTHER" id="PTHR43249:SF1">
    <property type="entry name" value="D-GLUCOSIDE 3-DEHYDROGENASE"/>
    <property type="match status" value="1"/>
</dbReference>
<dbReference type="InterPro" id="IPR000683">
    <property type="entry name" value="Gfo/Idh/MocA-like_OxRdtase_N"/>
</dbReference>
<dbReference type="GO" id="GO:0000166">
    <property type="term" value="F:nucleotide binding"/>
    <property type="evidence" value="ECO:0007669"/>
    <property type="project" value="InterPro"/>
</dbReference>
<name>A0A6B2L7P0_9EUKA</name>
<dbReference type="InterPro" id="IPR036291">
    <property type="entry name" value="NAD(P)-bd_dom_sf"/>
</dbReference>
<dbReference type="Pfam" id="PF01408">
    <property type="entry name" value="GFO_IDH_MocA"/>
    <property type="match status" value="1"/>
</dbReference>